<evidence type="ECO:0000313" key="2">
    <source>
        <dbReference type="EMBL" id="RKO24565.1"/>
    </source>
</evidence>
<reference evidence="2 3" key="1">
    <citation type="submission" date="2018-10" db="EMBL/GenBank/DDBJ databases">
        <title>Genome-guide identification and characterization of bacteria that degrade polycyclic aromatic hydrocarbons and resist hexavalent chromium simultaneously.</title>
        <authorList>
            <person name="Feng H."/>
        </authorList>
    </citation>
    <scope>NUCLEOTIDE SEQUENCE [LARGE SCALE GENOMIC DNA]</scope>
    <source>
        <strain evidence="2 3">J015</strain>
    </source>
</reference>
<keyword evidence="1" id="KW-1133">Transmembrane helix</keyword>
<gene>
    <name evidence="2" type="ORF">D7Z96_09060</name>
</gene>
<dbReference type="Proteomes" id="UP000273159">
    <property type="component" value="Unassembled WGS sequence"/>
</dbReference>
<protein>
    <submittedName>
        <fullName evidence="2">Uncharacterized protein</fullName>
    </submittedName>
</protein>
<comment type="caution">
    <text evidence="2">The sequence shown here is derived from an EMBL/GenBank/DDBJ whole genome shotgun (WGS) entry which is preliminary data.</text>
</comment>
<dbReference type="AlphaFoldDB" id="A0A3B0FXJ9"/>
<dbReference type="RefSeq" id="WP_120692274.1">
    <property type="nucleotide sequence ID" value="NZ_RBNH01000006.1"/>
</dbReference>
<evidence type="ECO:0000313" key="3">
    <source>
        <dbReference type="Proteomes" id="UP000273159"/>
    </source>
</evidence>
<accession>A0A3B0FXJ9</accession>
<feature type="transmembrane region" description="Helical" evidence="1">
    <location>
        <begin position="49"/>
        <end position="69"/>
    </location>
</feature>
<feature type="transmembrane region" description="Helical" evidence="1">
    <location>
        <begin position="76"/>
        <end position="100"/>
    </location>
</feature>
<keyword evidence="1" id="KW-0812">Transmembrane</keyword>
<keyword evidence="1" id="KW-0472">Membrane</keyword>
<dbReference type="EMBL" id="RBNH01000006">
    <property type="protein sequence ID" value="RKO24565.1"/>
    <property type="molecule type" value="Genomic_DNA"/>
</dbReference>
<name>A0A3B0FXJ9_PSEPS</name>
<organism evidence="2 3">
    <name type="scientific">Pseudarthrobacter phenanthrenivorans</name>
    <name type="common">Arthrobacter phenanthrenivorans</name>
    <dbReference type="NCBI Taxonomy" id="361575"/>
    <lineage>
        <taxon>Bacteria</taxon>
        <taxon>Bacillati</taxon>
        <taxon>Actinomycetota</taxon>
        <taxon>Actinomycetes</taxon>
        <taxon>Micrococcales</taxon>
        <taxon>Micrococcaceae</taxon>
        <taxon>Pseudarthrobacter</taxon>
    </lineage>
</organism>
<proteinExistence type="predicted"/>
<feature type="transmembrane region" description="Helical" evidence="1">
    <location>
        <begin position="106"/>
        <end position="129"/>
    </location>
</feature>
<sequence>MSRPRRVVLGTGALALATLVSLVCAAAVLAFMVRHWFGFWPALLMTVGYGALPAIVLAFCLGAPLAILLQPVRNQWLHVAAFAGLGAALGLVFALIAAGPAPRPDYLLTFAAGAALTGGCSLALGRLAVWRLVRLNLDREEQAGGDGAPALGPEHR</sequence>
<reference evidence="3" key="2">
    <citation type="submission" date="2018-10" db="EMBL/GenBank/DDBJ databases">
        <authorList>
            <person name="Wang Y."/>
            <person name="Wang J."/>
            <person name="Yang X."/>
            <person name="Wang Z."/>
            <person name="Huang Y."/>
        </authorList>
    </citation>
    <scope>NUCLEOTIDE SEQUENCE [LARGE SCALE GENOMIC DNA]</scope>
    <source>
        <strain evidence="3">J015</strain>
    </source>
</reference>
<evidence type="ECO:0000256" key="1">
    <source>
        <dbReference type="SAM" id="Phobius"/>
    </source>
</evidence>